<evidence type="ECO:0000313" key="2">
    <source>
        <dbReference type="Proteomes" id="UP000222862"/>
    </source>
</evidence>
<name>A0A2B7YEL0_FUSNP</name>
<evidence type="ECO:0000313" key="1">
    <source>
        <dbReference type="EMBL" id="PGH19966.1"/>
    </source>
</evidence>
<accession>A0A2B7YEL0</accession>
<gene>
    <name evidence="1" type="ORF">RN96_12745</name>
</gene>
<dbReference type="Proteomes" id="UP000222862">
    <property type="component" value="Unassembled WGS sequence"/>
</dbReference>
<proteinExistence type="predicted"/>
<dbReference type="EMBL" id="NJGI01000007">
    <property type="protein sequence ID" value="PGH19966.1"/>
    <property type="molecule type" value="Genomic_DNA"/>
</dbReference>
<dbReference type="RefSeq" id="WP_098703715.1">
    <property type="nucleotide sequence ID" value="NZ_NJGI01000007.1"/>
</dbReference>
<dbReference type="AlphaFoldDB" id="A0A2B7YEL0"/>
<organism evidence="1 2">
    <name type="scientific">Fusobacterium nucleatum subsp. polymorphum</name>
    <name type="common">Fusobacterium polymorphum</name>
    <dbReference type="NCBI Taxonomy" id="76857"/>
    <lineage>
        <taxon>Bacteria</taxon>
        <taxon>Fusobacteriati</taxon>
        <taxon>Fusobacteriota</taxon>
        <taxon>Fusobacteriia</taxon>
        <taxon>Fusobacteriales</taxon>
        <taxon>Fusobacteriaceae</taxon>
        <taxon>Fusobacterium</taxon>
    </lineage>
</organism>
<comment type="caution">
    <text evidence="1">The sequence shown here is derived from an EMBL/GenBank/DDBJ whole genome shotgun (WGS) entry which is preliminary data.</text>
</comment>
<sequence>MIEKIDEELIEFLKKESPDIYKKLFEEMAGQYLYKADKEKDPLKKEEYNKKFKIYYEYFKNLKNI</sequence>
<protein>
    <submittedName>
        <fullName evidence="1">Uncharacterized protein</fullName>
    </submittedName>
</protein>
<reference evidence="1 2" key="1">
    <citation type="submission" date="2017-06" db="EMBL/GenBank/DDBJ databases">
        <title>Genome sequencing of Fusobacterium nucleatum subsp. polymorphum KCOM 1232 (=ChDC F37).</title>
        <authorList>
            <person name="Kook J.-K."/>
            <person name="Park S.-N."/>
            <person name="Lim Y.K."/>
            <person name="Roh H."/>
        </authorList>
    </citation>
    <scope>NUCLEOTIDE SEQUENCE [LARGE SCALE GENOMIC DNA]</scope>
    <source>
        <strain evidence="2">KCOM 1232 ( ChDC F37)</strain>
    </source>
</reference>